<dbReference type="EMBL" id="CP138333">
    <property type="protein sequence ID" value="WZX30764.1"/>
    <property type="molecule type" value="Genomic_DNA"/>
</dbReference>
<keyword evidence="1" id="KW-0472">Membrane</keyword>
<evidence type="ECO:0000313" key="2">
    <source>
        <dbReference type="EMBL" id="WZX30764.1"/>
    </source>
</evidence>
<feature type="transmembrane region" description="Helical" evidence="1">
    <location>
        <begin position="33"/>
        <end position="59"/>
    </location>
</feature>
<evidence type="ECO:0000256" key="1">
    <source>
        <dbReference type="SAM" id="Phobius"/>
    </source>
</evidence>
<organism evidence="2 3">
    <name type="scientific">Salinicoccus bachuensis</name>
    <dbReference type="NCBI Taxonomy" id="3136731"/>
    <lineage>
        <taxon>Bacteria</taxon>
        <taxon>Bacillati</taxon>
        <taxon>Bacillota</taxon>
        <taxon>Bacilli</taxon>
        <taxon>Bacillales</taxon>
        <taxon>Staphylococcaceae</taxon>
        <taxon>Salinicoccus</taxon>
    </lineage>
</organism>
<accession>A0ABZ3CMH4</accession>
<reference evidence="3" key="1">
    <citation type="submission" date="2023-10" db="EMBL/GenBank/DDBJ databases">
        <title>Genome analysis and identification of Salinococcus sp. Bachu38 nov., a PGPR from the rhizosphere of Tamarix.</title>
        <authorList>
            <person name="Liang Z."/>
            <person name="Zhang X."/>
            <person name="Jia J."/>
            <person name="Chen X."/>
            <person name="Wang Y."/>
            <person name="Wang Q."/>
            <person name="Wang R."/>
        </authorList>
    </citation>
    <scope>NUCLEOTIDE SEQUENCE [LARGE SCALE GENOMIC DNA]</scope>
    <source>
        <strain evidence="3">Bachu38</strain>
    </source>
</reference>
<dbReference type="RefSeq" id="WP_342389271.1">
    <property type="nucleotide sequence ID" value="NZ_CP138333.2"/>
</dbReference>
<keyword evidence="1" id="KW-1133">Transmembrane helix</keyword>
<keyword evidence="1" id="KW-0812">Transmembrane</keyword>
<evidence type="ECO:0000313" key="3">
    <source>
        <dbReference type="Proteomes" id="UP001455384"/>
    </source>
</evidence>
<dbReference type="Proteomes" id="UP001455384">
    <property type="component" value="Chromosome"/>
</dbReference>
<proteinExistence type="predicted"/>
<gene>
    <name evidence="2" type="ORF">RQP18_06100</name>
</gene>
<keyword evidence="3" id="KW-1185">Reference proteome</keyword>
<sequence length="63" mass="6558">MRNNSTILYLLVAVALIVLISGAYNIAVNNTASVLQIIALAGLGAVTVVALLGFIVRLFTTGR</sequence>
<name>A0ABZ3CMH4_9STAP</name>
<feature type="transmembrane region" description="Helical" evidence="1">
    <location>
        <begin position="7"/>
        <end position="27"/>
    </location>
</feature>
<protein>
    <submittedName>
        <fullName evidence="2">Uncharacterized protein</fullName>
    </submittedName>
</protein>